<dbReference type="InterPro" id="IPR016181">
    <property type="entry name" value="Acyl_CoA_acyltransferase"/>
</dbReference>
<evidence type="ECO:0000259" key="1">
    <source>
        <dbReference type="PROSITE" id="PS51186"/>
    </source>
</evidence>
<gene>
    <name evidence="2" type="ORF">OBE_05918</name>
</gene>
<keyword evidence="2" id="KW-0808">Transferase</keyword>
<dbReference type="AlphaFoldDB" id="K1TA37"/>
<feature type="domain" description="N-acetyltransferase" evidence="1">
    <location>
        <begin position="22"/>
        <end position="169"/>
    </location>
</feature>
<comment type="caution">
    <text evidence="2">The sequence shown here is derived from an EMBL/GenBank/DDBJ whole genome shotgun (WGS) entry which is preliminary data.</text>
</comment>
<dbReference type="SUPFAM" id="SSF55729">
    <property type="entry name" value="Acyl-CoA N-acyltransferases (Nat)"/>
    <property type="match status" value="1"/>
</dbReference>
<evidence type="ECO:0000313" key="2">
    <source>
        <dbReference type="EMBL" id="EKC66483.1"/>
    </source>
</evidence>
<organism evidence="2">
    <name type="scientific">human gut metagenome</name>
    <dbReference type="NCBI Taxonomy" id="408170"/>
    <lineage>
        <taxon>unclassified sequences</taxon>
        <taxon>metagenomes</taxon>
        <taxon>organismal metagenomes</taxon>
    </lineage>
</organism>
<dbReference type="InterPro" id="IPR000182">
    <property type="entry name" value="GNAT_dom"/>
</dbReference>
<sequence length="169" mass="19410">SFYGHHAGQIGVNGKTIFGIMYNMREIKEEDFEAVAKFEIEISEISFGEKAITDLEFHCKKLAKAKDRRGMIVIEDTESGKIVGWVWMEKKQNSLTGEVYANFKSIYADECIRGMQIVDDLFEKSIEYARECKAAYIVGKVHAGNVPMRSLYKKHCFEPTHVTMERKLL</sequence>
<dbReference type="GO" id="GO:0016747">
    <property type="term" value="F:acyltransferase activity, transferring groups other than amino-acyl groups"/>
    <property type="evidence" value="ECO:0007669"/>
    <property type="project" value="InterPro"/>
</dbReference>
<dbReference type="PROSITE" id="PS51186">
    <property type="entry name" value="GNAT"/>
    <property type="match status" value="1"/>
</dbReference>
<name>K1TA37_9ZZZZ</name>
<proteinExistence type="predicted"/>
<feature type="non-terminal residue" evidence="2">
    <location>
        <position position="1"/>
    </location>
</feature>
<dbReference type="EMBL" id="AJWZ01004066">
    <property type="protein sequence ID" value="EKC66483.1"/>
    <property type="molecule type" value="Genomic_DNA"/>
</dbReference>
<reference evidence="2" key="1">
    <citation type="journal article" date="2013" name="Environ. Microbiol.">
        <title>Microbiota from the distal guts of lean and obese adolescents exhibit partial functional redundancy besides clear differences in community structure.</title>
        <authorList>
            <person name="Ferrer M."/>
            <person name="Ruiz A."/>
            <person name="Lanza F."/>
            <person name="Haange S.B."/>
            <person name="Oberbach A."/>
            <person name="Till H."/>
            <person name="Bargiela R."/>
            <person name="Campoy C."/>
            <person name="Segura M.T."/>
            <person name="Richter M."/>
            <person name="von Bergen M."/>
            <person name="Seifert J."/>
            <person name="Suarez A."/>
        </authorList>
    </citation>
    <scope>NUCLEOTIDE SEQUENCE</scope>
</reference>
<protein>
    <submittedName>
        <fullName evidence="2">GCN5-related N-acetyltransferase</fullName>
    </submittedName>
</protein>
<dbReference type="Gene3D" id="3.40.630.30">
    <property type="match status" value="1"/>
</dbReference>
<accession>K1TA37</accession>
<dbReference type="Pfam" id="PF00583">
    <property type="entry name" value="Acetyltransf_1"/>
    <property type="match status" value="1"/>
</dbReference>